<evidence type="ECO:0000313" key="19">
    <source>
        <dbReference type="EMBL" id="KAF2658624.1"/>
    </source>
</evidence>
<evidence type="ECO:0000256" key="15">
    <source>
        <dbReference type="SAM" id="SignalP"/>
    </source>
</evidence>
<feature type="domain" description="Glycoside hydrolase family 31 N-terminal" evidence="17">
    <location>
        <begin position="82"/>
        <end position="224"/>
    </location>
</feature>
<keyword evidence="7 14" id="KW-0378">Hydrolase</keyword>
<dbReference type="GO" id="GO:0005576">
    <property type="term" value="C:extracellular region"/>
    <property type="evidence" value="ECO:0007669"/>
    <property type="project" value="UniProtKB-SubCell"/>
</dbReference>
<dbReference type="InterPro" id="IPR025887">
    <property type="entry name" value="Glyco_hydro_31_N_dom"/>
</dbReference>
<evidence type="ECO:0000256" key="13">
    <source>
        <dbReference type="ARBA" id="ARBA00025512"/>
    </source>
</evidence>
<organism evidence="19 20">
    <name type="scientific">Lophiostoma macrostomum CBS 122681</name>
    <dbReference type="NCBI Taxonomy" id="1314788"/>
    <lineage>
        <taxon>Eukaryota</taxon>
        <taxon>Fungi</taxon>
        <taxon>Dikarya</taxon>
        <taxon>Ascomycota</taxon>
        <taxon>Pezizomycotina</taxon>
        <taxon>Dothideomycetes</taxon>
        <taxon>Pleosporomycetidae</taxon>
        <taxon>Pleosporales</taxon>
        <taxon>Lophiostomataceae</taxon>
        <taxon>Lophiostoma</taxon>
    </lineage>
</organism>
<dbReference type="InterPro" id="IPR030459">
    <property type="entry name" value="Glyco_hydro_31_CS"/>
</dbReference>
<dbReference type="SUPFAM" id="SSF51011">
    <property type="entry name" value="Glycosyl hydrolase domain"/>
    <property type="match status" value="1"/>
</dbReference>
<dbReference type="SUPFAM" id="SSF74650">
    <property type="entry name" value="Galactose mutarotase-like"/>
    <property type="match status" value="1"/>
</dbReference>
<dbReference type="GO" id="GO:0000272">
    <property type="term" value="P:polysaccharide catabolic process"/>
    <property type="evidence" value="ECO:0007669"/>
    <property type="project" value="UniProtKB-KW"/>
</dbReference>
<dbReference type="Pfam" id="PF13802">
    <property type="entry name" value="Gal_mutarotas_2"/>
    <property type="match status" value="1"/>
</dbReference>
<dbReference type="Proteomes" id="UP000799324">
    <property type="component" value="Unassembled WGS sequence"/>
</dbReference>
<evidence type="ECO:0000256" key="12">
    <source>
        <dbReference type="ARBA" id="ARBA00023326"/>
    </source>
</evidence>
<evidence type="ECO:0000256" key="4">
    <source>
        <dbReference type="ARBA" id="ARBA00007806"/>
    </source>
</evidence>
<dbReference type="InterPro" id="IPR048395">
    <property type="entry name" value="Glyco_hydro_31_C"/>
</dbReference>
<evidence type="ECO:0000259" key="18">
    <source>
        <dbReference type="Pfam" id="PF21365"/>
    </source>
</evidence>
<comment type="similarity">
    <text evidence="4 14">Belongs to the glycosyl hydrolase 31 family.</text>
</comment>
<gene>
    <name evidence="19" type="ORF">K491DRAFT_689930</name>
</gene>
<evidence type="ECO:0000256" key="3">
    <source>
        <dbReference type="ARBA" id="ARBA00004613"/>
    </source>
</evidence>
<keyword evidence="10 14" id="KW-0326">Glycosidase</keyword>
<dbReference type="InterPro" id="IPR013780">
    <property type="entry name" value="Glyco_hydro_b"/>
</dbReference>
<dbReference type="Gene3D" id="2.60.40.1180">
    <property type="entry name" value="Golgi alpha-mannosidase II"/>
    <property type="match status" value="2"/>
</dbReference>
<comment type="catalytic activity">
    <reaction evidence="2">
        <text>Hydrolysis of terminal, non-reducing (1-&gt;4)-linked alpha-D-glucose residues with release of alpha-D-glucose.</text>
        <dbReference type="EC" id="3.2.1.20"/>
    </reaction>
</comment>
<dbReference type="GO" id="GO:0030246">
    <property type="term" value="F:carbohydrate binding"/>
    <property type="evidence" value="ECO:0007669"/>
    <property type="project" value="InterPro"/>
</dbReference>
<evidence type="ECO:0000256" key="9">
    <source>
        <dbReference type="ARBA" id="ARBA00023277"/>
    </source>
</evidence>
<dbReference type="GO" id="GO:0008422">
    <property type="term" value="F:beta-glucosidase activity"/>
    <property type="evidence" value="ECO:0007669"/>
    <property type="project" value="UniProtKB-EC"/>
</dbReference>
<dbReference type="SUPFAM" id="SSF51445">
    <property type="entry name" value="(Trans)glycosidases"/>
    <property type="match status" value="1"/>
</dbReference>
<keyword evidence="20" id="KW-1185">Reference proteome</keyword>
<comment type="catalytic activity">
    <reaction evidence="1">
        <text>Hydrolysis of terminal, non-reducing beta-D-glucosyl residues with release of beta-D-glucose.</text>
        <dbReference type="EC" id="3.2.1.21"/>
    </reaction>
</comment>
<dbReference type="AlphaFoldDB" id="A0A6A6TJ28"/>
<keyword evidence="11" id="KW-0961">Cell wall biogenesis/degradation</keyword>
<dbReference type="Gene3D" id="3.20.20.80">
    <property type="entry name" value="Glycosidases"/>
    <property type="match status" value="1"/>
</dbReference>
<dbReference type="CDD" id="cd06602">
    <property type="entry name" value="GH31_MGAM_SI_GAA"/>
    <property type="match status" value="1"/>
</dbReference>
<comment type="subcellular location">
    <subcellularLocation>
        <location evidence="3">Secreted</location>
    </subcellularLocation>
</comment>
<keyword evidence="8" id="KW-0325">Glycoprotein</keyword>
<evidence type="ECO:0000256" key="10">
    <source>
        <dbReference type="ARBA" id="ARBA00023295"/>
    </source>
</evidence>
<dbReference type="InterPro" id="IPR000322">
    <property type="entry name" value="Glyco_hydro_31_TIM"/>
</dbReference>
<accession>A0A6A6TJ28</accession>
<dbReference type="PANTHER" id="PTHR22762:SF67">
    <property type="entry name" value="ALPHA_BETA-GLUCOSIDASE AGDC-RELATED"/>
    <property type="match status" value="1"/>
</dbReference>
<evidence type="ECO:0000256" key="5">
    <source>
        <dbReference type="ARBA" id="ARBA00022525"/>
    </source>
</evidence>
<dbReference type="Pfam" id="PF21365">
    <property type="entry name" value="Glyco_hydro_31_3rd"/>
    <property type="match status" value="1"/>
</dbReference>
<dbReference type="Gene3D" id="2.60.40.1760">
    <property type="entry name" value="glycosyl hydrolase (family 31)"/>
    <property type="match status" value="1"/>
</dbReference>
<evidence type="ECO:0000256" key="6">
    <source>
        <dbReference type="ARBA" id="ARBA00022729"/>
    </source>
</evidence>
<evidence type="ECO:0000313" key="20">
    <source>
        <dbReference type="Proteomes" id="UP000799324"/>
    </source>
</evidence>
<evidence type="ECO:0000256" key="2">
    <source>
        <dbReference type="ARBA" id="ARBA00001657"/>
    </source>
</evidence>
<keyword evidence="6 15" id="KW-0732">Signal</keyword>
<dbReference type="PROSITE" id="PS00707">
    <property type="entry name" value="GLYCOSYL_HYDROL_F31_2"/>
    <property type="match status" value="1"/>
</dbReference>
<protein>
    <submittedName>
        <fullName evidence="19">Glycoside hydrolase family 31 protein</fullName>
    </submittedName>
</protein>
<evidence type="ECO:0000259" key="16">
    <source>
        <dbReference type="Pfam" id="PF01055"/>
    </source>
</evidence>
<feature type="chain" id="PRO_5025441632" evidence="15">
    <location>
        <begin position="25"/>
        <end position="854"/>
    </location>
</feature>
<dbReference type="EMBL" id="MU004313">
    <property type="protein sequence ID" value="KAF2658624.1"/>
    <property type="molecule type" value="Genomic_DNA"/>
</dbReference>
<comment type="function">
    <text evidence="13">Glucosidase involved in the degradation of cellulosic biomass. Has both alpha- and beta-glucosidase activity.</text>
</comment>
<feature type="domain" description="Glycosyl hydrolase family 31 C-terminal" evidence="18">
    <location>
        <begin position="664"/>
        <end position="752"/>
    </location>
</feature>
<evidence type="ECO:0000256" key="11">
    <source>
        <dbReference type="ARBA" id="ARBA00023316"/>
    </source>
</evidence>
<name>A0A6A6TJ28_9PLEO</name>
<dbReference type="CDD" id="cd14752">
    <property type="entry name" value="GH31_N"/>
    <property type="match status" value="1"/>
</dbReference>
<reference evidence="19" key="1">
    <citation type="journal article" date="2020" name="Stud. Mycol.">
        <title>101 Dothideomycetes genomes: a test case for predicting lifestyles and emergence of pathogens.</title>
        <authorList>
            <person name="Haridas S."/>
            <person name="Albert R."/>
            <person name="Binder M."/>
            <person name="Bloem J."/>
            <person name="Labutti K."/>
            <person name="Salamov A."/>
            <person name="Andreopoulos B."/>
            <person name="Baker S."/>
            <person name="Barry K."/>
            <person name="Bills G."/>
            <person name="Bluhm B."/>
            <person name="Cannon C."/>
            <person name="Castanera R."/>
            <person name="Culley D."/>
            <person name="Daum C."/>
            <person name="Ezra D."/>
            <person name="Gonzalez J."/>
            <person name="Henrissat B."/>
            <person name="Kuo A."/>
            <person name="Liang C."/>
            <person name="Lipzen A."/>
            <person name="Lutzoni F."/>
            <person name="Magnuson J."/>
            <person name="Mondo S."/>
            <person name="Nolan M."/>
            <person name="Ohm R."/>
            <person name="Pangilinan J."/>
            <person name="Park H.-J."/>
            <person name="Ramirez L."/>
            <person name="Alfaro M."/>
            <person name="Sun H."/>
            <person name="Tritt A."/>
            <person name="Yoshinaga Y."/>
            <person name="Zwiers L.-H."/>
            <person name="Turgeon B."/>
            <person name="Goodwin S."/>
            <person name="Spatafora J."/>
            <person name="Crous P."/>
            <person name="Grigoriev I."/>
        </authorList>
    </citation>
    <scope>NUCLEOTIDE SEQUENCE</scope>
    <source>
        <strain evidence="19">CBS 122681</strain>
    </source>
</reference>
<sequence>MPASVTFFQTCLLLWAAFARWSLSVPLKRADCPGYKASNVKQTDNSVTADLTLAGSECNIYGNDLKDLKFVAEYQTDSRVHVIIYDKDEQVYQVPESVVPRPGGSHSANTSLLEVSIEEDSFSFTVTRRTNNEVIFTTKGSPIIFEDQYWRVRTSLPDNPALYGLGEHTDPLQLPTSNYVRTLWARDAGAVPQNSNLYGTHPVYYEHRAESGYSHGVLLLNSNGMDIKINNDNGQYLEYNVIGGVIDLYFLGGPNPFDVSREYSEISQKAVMMPYWGFGFHQCRFGYKSVDEVAAVVANYSAANIPLETMWTDIDYMDNYKVFTLGQSFPLDKMRSFIGQLHGNNQHYIVMVDPAVAYQNYEPFNRGKDADVFLKNNDGSIYKGQVWPGVTAFPDWFHKDTQGYWDNEFASFFSPTDGIDIDALWIDMNEPSNFCEYPCLNPGAQADTTGDIQTTDLMQERGLAPRQDGAPHTGLPNRNLLDPLYKINNAVGVLSNKTANTSLIHQGGWAEYDTHNLYGTMMSKTSRGSMLNRRPDKRPMVITRSTFIGAGSYVGHWLGDNVSAWDQYIISIRHLLQFVSFFQVPMVGADVCGFLGSTTENLCARWTTLGAFYPFYRNHNVDGAPPQEAYRWASVAAAARKAIDTRYRLLDYIYTAMHLQTVDGTPMAAPLWMHYPSDSATFAIDKQFFYGPSILVSPVTDADSTSVTFYLPSDIFYDLFTFKQVQGSGATVTYTNVSFTDIPAHIRGGSIIPARINSANTTKALRDQDFELLIAPGKDGKATGTLYLDDGESLNQAGTSEITFSYEGSTVKMDGTFGFSTKVGIKSVTVMGSGDPKKYEINEGFDGPFEHNLN</sequence>
<proteinExistence type="inferred from homology"/>
<evidence type="ECO:0000256" key="7">
    <source>
        <dbReference type="ARBA" id="ARBA00022801"/>
    </source>
</evidence>
<dbReference type="GO" id="GO:0071555">
    <property type="term" value="P:cell wall organization"/>
    <property type="evidence" value="ECO:0007669"/>
    <property type="project" value="UniProtKB-KW"/>
</dbReference>
<keyword evidence="9" id="KW-0119">Carbohydrate metabolism</keyword>
<feature type="domain" description="Glycoside hydrolase family 31 TIM barrel" evidence="16">
    <location>
        <begin position="271"/>
        <end position="656"/>
    </location>
</feature>
<dbReference type="InterPro" id="IPR017853">
    <property type="entry name" value="GH"/>
</dbReference>
<keyword evidence="5" id="KW-0964">Secreted</keyword>
<evidence type="ECO:0000256" key="14">
    <source>
        <dbReference type="RuleBase" id="RU361185"/>
    </source>
</evidence>
<keyword evidence="12" id="KW-0624">Polysaccharide degradation</keyword>
<evidence type="ECO:0000256" key="1">
    <source>
        <dbReference type="ARBA" id="ARBA00000448"/>
    </source>
</evidence>
<feature type="signal peptide" evidence="15">
    <location>
        <begin position="1"/>
        <end position="24"/>
    </location>
</feature>
<evidence type="ECO:0000259" key="17">
    <source>
        <dbReference type="Pfam" id="PF13802"/>
    </source>
</evidence>
<dbReference type="PANTHER" id="PTHR22762">
    <property type="entry name" value="ALPHA-GLUCOSIDASE"/>
    <property type="match status" value="1"/>
</dbReference>
<dbReference type="GO" id="GO:0004558">
    <property type="term" value="F:alpha-1,4-glucosidase activity"/>
    <property type="evidence" value="ECO:0007669"/>
    <property type="project" value="UniProtKB-EC"/>
</dbReference>
<dbReference type="OrthoDB" id="5839090at2759"/>
<dbReference type="Pfam" id="PF01055">
    <property type="entry name" value="Glyco_hydro_31_2nd"/>
    <property type="match status" value="1"/>
</dbReference>
<dbReference type="InterPro" id="IPR011013">
    <property type="entry name" value="Gal_mutarotase_sf_dom"/>
</dbReference>
<evidence type="ECO:0000256" key="8">
    <source>
        <dbReference type="ARBA" id="ARBA00023180"/>
    </source>
</evidence>